<evidence type="ECO:0000313" key="1">
    <source>
        <dbReference type="EMBL" id="MBX68726.1"/>
    </source>
</evidence>
<accession>A0A2P2QNY0</accession>
<protein>
    <submittedName>
        <fullName evidence="1">Uncharacterized protein</fullName>
    </submittedName>
</protein>
<organism evidence="1">
    <name type="scientific">Rhizophora mucronata</name>
    <name type="common">Asiatic mangrove</name>
    <dbReference type="NCBI Taxonomy" id="61149"/>
    <lineage>
        <taxon>Eukaryota</taxon>
        <taxon>Viridiplantae</taxon>
        <taxon>Streptophyta</taxon>
        <taxon>Embryophyta</taxon>
        <taxon>Tracheophyta</taxon>
        <taxon>Spermatophyta</taxon>
        <taxon>Magnoliopsida</taxon>
        <taxon>eudicotyledons</taxon>
        <taxon>Gunneridae</taxon>
        <taxon>Pentapetalae</taxon>
        <taxon>rosids</taxon>
        <taxon>fabids</taxon>
        <taxon>Malpighiales</taxon>
        <taxon>Rhizophoraceae</taxon>
        <taxon>Rhizophora</taxon>
    </lineage>
</organism>
<sequence length="93" mass="10290">MPSSLPTQTLIYQNNKAKSTICIKTTANDKTNFPVASRKDDKESSLVFCHMGIHIPLKIHIPHSVFNTDSGQTSGKRSNLYQMGMLQIGIANQ</sequence>
<proteinExistence type="predicted"/>
<reference evidence="1" key="1">
    <citation type="submission" date="2018-02" db="EMBL/GenBank/DDBJ databases">
        <title>Rhizophora mucronata_Transcriptome.</title>
        <authorList>
            <person name="Meera S.P."/>
            <person name="Sreeshan A."/>
            <person name="Augustine A."/>
        </authorList>
    </citation>
    <scope>NUCLEOTIDE SEQUENCE</scope>
    <source>
        <tissue evidence="1">Leaf</tissue>
    </source>
</reference>
<name>A0A2P2QNY0_RHIMU</name>
<dbReference type="AlphaFoldDB" id="A0A2P2QNY0"/>
<dbReference type="EMBL" id="GGEC01088242">
    <property type="protein sequence ID" value="MBX68726.1"/>
    <property type="molecule type" value="Transcribed_RNA"/>
</dbReference>